<accession>A0A5D0QW26</accession>
<comment type="caution">
    <text evidence="1">The sequence shown here is derived from an EMBL/GenBank/DDBJ whole genome shotgun (WGS) entry which is preliminary data.</text>
</comment>
<gene>
    <name evidence="1" type="ORF">ES675_06580</name>
</gene>
<protein>
    <submittedName>
        <fullName evidence="1">DUF4238 domain-containing protein</fullName>
    </submittedName>
</protein>
<evidence type="ECO:0000313" key="1">
    <source>
        <dbReference type="EMBL" id="TYB73322.1"/>
    </source>
</evidence>
<evidence type="ECO:0000313" key="2">
    <source>
        <dbReference type="Proteomes" id="UP000324358"/>
    </source>
</evidence>
<dbReference type="Pfam" id="PF14022">
    <property type="entry name" value="DUF4238"/>
    <property type="match status" value="1"/>
</dbReference>
<name>A0A5D0QW26_9FLAO</name>
<dbReference type="InterPro" id="IPR025332">
    <property type="entry name" value="DUF4238"/>
</dbReference>
<organism evidence="1 2">
    <name type="scientific">Bizionia algoritergicola</name>
    <dbReference type="NCBI Taxonomy" id="291187"/>
    <lineage>
        <taxon>Bacteria</taxon>
        <taxon>Pseudomonadati</taxon>
        <taxon>Bacteroidota</taxon>
        <taxon>Flavobacteriia</taxon>
        <taxon>Flavobacteriales</taxon>
        <taxon>Flavobacteriaceae</taxon>
        <taxon>Bizionia</taxon>
    </lineage>
</organism>
<dbReference type="AlphaFoldDB" id="A0A5D0QW26"/>
<keyword evidence="2" id="KW-1185">Reference proteome</keyword>
<dbReference type="EMBL" id="VSKL01000002">
    <property type="protein sequence ID" value="TYB73322.1"/>
    <property type="molecule type" value="Genomic_DNA"/>
</dbReference>
<dbReference type="OrthoDB" id="669645at2"/>
<dbReference type="RefSeq" id="WP_066249730.1">
    <property type="nucleotide sequence ID" value="NZ_VSKL01000002.1"/>
</dbReference>
<reference evidence="1 2" key="1">
    <citation type="submission" date="2019-08" db="EMBL/GenBank/DDBJ databases">
        <title>Genomes of Antarctic Bizionia species.</title>
        <authorList>
            <person name="Bowman J.P."/>
        </authorList>
    </citation>
    <scope>NUCLEOTIDE SEQUENCE [LARGE SCALE GENOMIC DNA]</scope>
    <source>
        <strain evidence="1 2">APA-1</strain>
    </source>
</reference>
<dbReference type="Proteomes" id="UP000324358">
    <property type="component" value="Unassembled WGS sequence"/>
</dbReference>
<sequence length="293" mass="35105">MKHQSWRHHYLPVFYLKGFTKESNKFKIYNVREKRFIKNGKDFSPESYFFEKDGNTIKFNKSETDFLETEHYSHFDNNASKLFEKINSSSNDNRFNVDEDDMPAINHFVSLMYWRLPHRTKELKNFINNNDLNTLGLAIKDNCGNNNNNNNKQIEDKFKNSEPFLKSYKYFNSLMDSMRGVNCRTPYTIIESTNKFPYLCSDNPVIFEKTDMPKVYEDDYLFPLSGNRLFIKTNRRENFPAYLRLMVDTLVYKQAIKYVSCTDERYIDILENNFLNYNISVEELKIDIFNRLK</sequence>
<proteinExistence type="predicted"/>